<dbReference type="SUPFAM" id="SSF57667">
    <property type="entry name" value="beta-beta-alpha zinc fingers"/>
    <property type="match status" value="2"/>
</dbReference>
<dbReference type="PANTHER" id="PTHR21190">
    <property type="entry name" value="GH10077P"/>
    <property type="match status" value="1"/>
</dbReference>
<dbReference type="SMART" id="SM00355">
    <property type="entry name" value="ZnF_C2H2"/>
    <property type="match status" value="10"/>
</dbReference>
<feature type="compositionally biased region" description="Low complexity" evidence="2">
    <location>
        <begin position="201"/>
        <end position="213"/>
    </location>
</feature>
<evidence type="ECO:0000256" key="1">
    <source>
        <dbReference type="PROSITE-ProRule" id="PRU00042"/>
    </source>
</evidence>
<evidence type="ECO:0000313" key="5">
    <source>
        <dbReference type="Proteomes" id="UP001367676"/>
    </source>
</evidence>
<accession>A0AAN9TFJ7</accession>
<protein>
    <recommendedName>
        <fullName evidence="3">C2H2-type domain-containing protein</fullName>
    </recommendedName>
</protein>
<dbReference type="AlphaFoldDB" id="A0AAN9TFJ7"/>
<dbReference type="Gene3D" id="3.30.160.60">
    <property type="entry name" value="Classic Zinc Finger"/>
    <property type="match status" value="3"/>
</dbReference>
<proteinExistence type="predicted"/>
<dbReference type="EMBL" id="JBBCAQ010000033">
    <property type="protein sequence ID" value="KAK7582331.1"/>
    <property type="molecule type" value="Genomic_DNA"/>
</dbReference>
<organism evidence="4 5">
    <name type="scientific">Parthenolecanium corni</name>
    <dbReference type="NCBI Taxonomy" id="536013"/>
    <lineage>
        <taxon>Eukaryota</taxon>
        <taxon>Metazoa</taxon>
        <taxon>Ecdysozoa</taxon>
        <taxon>Arthropoda</taxon>
        <taxon>Hexapoda</taxon>
        <taxon>Insecta</taxon>
        <taxon>Pterygota</taxon>
        <taxon>Neoptera</taxon>
        <taxon>Paraneoptera</taxon>
        <taxon>Hemiptera</taxon>
        <taxon>Sternorrhyncha</taxon>
        <taxon>Coccoidea</taxon>
        <taxon>Coccidae</taxon>
        <taxon>Parthenolecanium</taxon>
    </lineage>
</organism>
<reference evidence="4 5" key="1">
    <citation type="submission" date="2024-03" db="EMBL/GenBank/DDBJ databases">
        <title>Adaptation during the transition from Ophiocordyceps entomopathogen to insect associate is accompanied by gene loss and intensified selection.</title>
        <authorList>
            <person name="Ward C.M."/>
            <person name="Onetto C.A."/>
            <person name="Borneman A.R."/>
        </authorList>
    </citation>
    <scope>NUCLEOTIDE SEQUENCE [LARGE SCALE GENOMIC DNA]</scope>
    <source>
        <strain evidence="4">AWRI1</strain>
        <tissue evidence="4">Single Adult Female</tissue>
    </source>
</reference>
<name>A0AAN9TFJ7_9HEMI</name>
<dbReference type="InterPro" id="IPR013087">
    <property type="entry name" value="Znf_C2H2_type"/>
</dbReference>
<dbReference type="PROSITE" id="PS00028">
    <property type="entry name" value="ZINC_FINGER_C2H2_1"/>
    <property type="match status" value="7"/>
</dbReference>
<evidence type="ECO:0000259" key="3">
    <source>
        <dbReference type="PROSITE" id="PS50157"/>
    </source>
</evidence>
<feature type="domain" description="C2H2-type" evidence="3">
    <location>
        <begin position="549"/>
        <end position="573"/>
    </location>
</feature>
<dbReference type="InterPro" id="IPR036236">
    <property type="entry name" value="Znf_C2H2_sf"/>
</dbReference>
<comment type="caution">
    <text evidence="4">The sequence shown here is derived from an EMBL/GenBank/DDBJ whole genome shotgun (WGS) entry which is preliminary data.</text>
</comment>
<keyword evidence="5" id="KW-1185">Reference proteome</keyword>
<dbReference type="PROSITE" id="PS50157">
    <property type="entry name" value="ZINC_FINGER_C2H2_2"/>
    <property type="match status" value="1"/>
</dbReference>
<evidence type="ECO:0000313" key="4">
    <source>
        <dbReference type="EMBL" id="KAK7582331.1"/>
    </source>
</evidence>
<evidence type="ECO:0000256" key="2">
    <source>
        <dbReference type="SAM" id="MobiDB-lite"/>
    </source>
</evidence>
<dbReference type="Proteomes" id="UP001367676">
    <property type="component" value="Unassembled WGS sequence"/>
</dbReference>
<gene>
    <name evidence="4" type="ORF">V9T40_013776</name>
</gene>
<sequence>MSATFSSTNIDVTTSSTAATALSLTLARKRYAFDQHERIKKRRKQLNPVRLPLLDYSFDSHPDVETSDTENDKHINYSQQLQTLSTPPSLKVDEIISNIKVEPQSDSSTIAIAANITTEETFASLKIEPEQHLTSLKIEPTSPSPSNIDTLSGSNALPLNLTKNARVLDCPIKVEPKVETVAPPQPRQLYSPRKEEFPLKSNSSSSSSLPAESPNSYEYFIASGLSEDRKDRSPPFSPKTPPVTVMRNIFTNSVTRTTCRIFNPEAFCNICNKEFCNKYFLKTHKANKHGVYCETKDSTIESDMPAVPLMFTWNVKNNNVKLPSNPYLFNNNSTIATAAISTVKDSSAFCNICEKEFCNKYFLRRHKEKMHGIVQSDGRKSETELEKSELDDADRILPISSAGNTDESKSCHNYKHNELTRNTKVKLKHQHKVYAASTTDTVSDFIKICLTNKCLPKSEVAEHIAAESESDYDFIKREEGVDFNNISKMMAERSMLHRYEDGQQGNIAADYSLQQSFIKDEDSQESFQKQQPLLHTVDDPNNRLSPPRYTCEQCKKFLSTQAILRLHQKYVHALALEEPTTDKEDFEFKLMESAYFMILKFSWLNTAVTFCEICKTEFDKNEVLEMHLMNKHGTLVDELSRIIEDASANGLSAPALSTSDGHIICQICNKTFTTNAAFQQHVYEKCTYPEYKEYSGEVAGSVALGEDNIANDSSKSTRNFCEICKKELCNKYFMKTHMRRMHGIAIQNGVRIGGVTCEICNKELCSKYFLRVHKKNCHGIMENMQQFAKLLLQDCDKLEDMVHQQQRQASQVCTLCGRIFKSIKWLKTHLLADHGKLGANVWHDITGLGVDVTGEVIPDVGGGNGERCSSNDDEKYISSAPALVYQCSRCQFQASSVDLLLTHQRLHMKPSDHLQYRCLYCFVVTKDKVALEEHIAYHHFGNAELTEKNEFLMRHHVTGKANASASALRMFPPFFVHFGKISKFSSG</sequence>
<dbReference type="GO" id="GO:0008270">
    <property type="term" value="F:zinc ion binding"/>
    <property type="evidence" value="ECO:0007669"/>
    <property type="project" value="UniProtKB-KW"/>
</dbReference>
<dbReference type="PANTHER" id="PTHR21190:SF1">
    <property type="entry name" value="GH10077P"/>
    <property type="match status" value="1"/>
</dbReference>
<feature type="region of interest" description="Disordered" evidence="2">
    <location>
        <begin position="179"/>
        <end position="213"/>
    </location>
</feature>
<keyword evidence="1" id="KW-0479">Metal-binding</keyword>
<keyword evidence="1" id="KW-0862">Zinc</keyword>
<keyword evidence="1" id="KW-0863">Zinc-finger</keyword>